<keyword evidence="2" id="KW-1185">Reference proteome</keyword>
<organism evidence="1 2">
    <name type="scientific">Micromonospora pisi</name>
    <dbReference type="NCBI Taxonomy" id="589240"/>
    <lineage>
        <taxon>Bacteria</taxon>
        <taxon>Bacillati</taxon>
        <taxon>Actinomycetota</taxon>
        <taxon>Actinomycetes</taxon>
        <taxon>Micromonosporales</taxon>
        <taxon>Micromonosporaceae</taxon>
        <taxon>Micromonospora</taxon>
    </lineage>
</organism>
<comment type="caution">
    <text evidence="1">The sequence shown here is derived from an EMBL/GenBank/DDBJ whole genome shotgun (WGS) entry which is preliminary data.</text>
</comment>
<name>A0A495JHQ3_9ACTN</name>
<protein>
    <submittedName>
        <fullName evidence="1">Uncharacterized protein</fullName>
    </submittedName>
</protein>
<accession>A0A495JHQ3</accession>
<evidence type="ECO:0000313" key="2">
    <source>
        <dbReference type="Proteomes" id="UP000277671"/>
    </source>
</evidence>
<reference evidence="1 2" key="1">
    <citation type="submission" date="2018-10" db="EMBL/GenBank/DDBJ databases">
        <title>Sequencing the genomes of 1000 actinobacteria strains.</title>
        <authorList>
            <person name="Klenk H.-P."/>
        </authorList>
    </citation>
    <scope>NUCLEOTIDE SEQUENCE [LARGE SCALE GENOMIC DNA]</scope>
    <source>
        <strain evidence="1 2">DSM 45175</strain>
    </source>
</reference>
<dbReference type="Proteomes" id="UP000277671">
    <property type="component" value="Unassembled WGS sequence"/>
</dbReference>
<sequence length="171" mass="19283">MSLPDINDLQDLLTPLFQAMEWAEEEIEAARRRHRYAADRIWDSFLLLTPTHDLMSRSEAVYRSHCRELLDRVARREDTRPGTAAECCIALSETSLRAPLNTTAAGLYARMWTLAQLPPIEMTDSSVHYEALEGSSIDQQEAWLRRKLRQQSRITATSSAAAAVPRQAAAA</sequence>
<dbReference type="AlphaFoldDB" id="A0A495JHQ3"/>
<gene>
    <name evidence="1" type="ORF">BDK92_2595</name>
</gene>
<evidence type="ECO:0000313" key="1">
    <source>
        <dbReference type="EMBL" id="RKR88285.1"/>
    </source>
</evidence>
<dbReference type="RefSeq" id="WP_147456973.1">
    <property type="nucleotide sequence ID" value="NZ_RBKT01000001.1"/>
</dbReference>
<dbReference type="OrthoDB" id="3857336at2"/>
<proteinExistence type="predicted"/>
<dbReference type="EMBL" id="RBKT01000001">
    <property type="protein sequence ID" value="RKR88285.1"/>
    <property type="molecule type" value="Genomic_DNA"/>
</dbReference>